<dbReference type="GO" id="GO:0006401">
    <property type="term" value="P:RNA catabolic process"/>
    <property type="evidence" value="ECO:0007669"/>
    <property type="project" value="InterPro"/>
</dbReference>
<dbReference type="AlphaFoldDB" id="A0A5J4PYE6"/>
<dbReference type="SUPFAM" id="SSF143011">
    <property type="entry name" value="RelE-like"/>
    <property type="match status" value="1"/>
</dbReference>
<keyword evidence="5 7" id="KW-0378">Hydrolase</keyword>
<comment type="caution">
    <text evidence="7">The sequence shown here is derived from an EMBL/GenBank/DDBJ whole genome shotgun (WGS) entry which is preliminary data.</text>
</comment>
<reference evidence="7" key="1">
    <citation type="submission" date="2019-03" db="EMBL/GenBank/DDBJ databases">
        <title>Single cell metagenomics reveals metabolic interactions within the superorganism composed of flagellate Streblomastix strix and complex community of Bacteroidetes bacteria on its surface.</title>
        <authorList>
            <person name="Treitli S.C."/>
            <person name="Kolisko M."/>
            <person name="Husnik F."/>
            <person name="Keeling P."/>
            <person name="Hampl V."/>
        </authorList>
    </citation>
    <scope>NUCLEOTIDE SEQUENCE</scope>
    <source>
        <strain evidence="7">STM</strain>
    </source>
</reference>
<keyword evidence="3" id="KW-0540">Nuclease</keyword>
<evidence type="ECO:0000256" key="2">
    <source>
        <dbReference type="ARBA" id="ARBA00022649"/>
    </source>
</evidence>
<dbReference type="Pfam" id="PF06769">
    <property type="entry name" value="YoeB_toxin"/>
    <property type="match status" value="1"/>
</dbReference>
<evidence type="ECO:0000256" key="1">
    <source>
        <dbReference type="ARBA" id="ARBA00008172"/>
    </source>
</evidence>
<keyword evidence="4" id="KW-0255">Endonuclease</keyword>
<comment type="similarity">
    <text evidence="1">Belongs to the YoeB family.</text>
</comment>
<evidence type="ECO:0000256" key="4">
    <source>
        <dbReference type="ARBA" id="ARBA00022759"/>
    </source>
</evidence>
<name>A0A5J4PYE6_9ZZZZ</name>
<dbReference type="GO" id="GO:0004519">
    <property type="term" value="F:endonuclease activity"/>
    <property type="evidence" value="ECO:0007669"/>
    <property type="project" value="UniProtKB-KW"/>
</dbReference>
<evidence type="ECO:0000256" key="3">
    <source>
        <dbReference type="ARBA" id="ARBA00022722"/>
    </source>
</evidence>
<gene>
    <name evidence="7" type="ORF">EZS27_035426</name>
</gene>
<dbReference type="InterPro" id="IPR035093">
    <property type="entry name" value="RelE/ParE_toxin_dom_sf"/>
</dbReference>
<accession>A0A5J4PYE6</accession>
<dbReference type="GO" id="GO:0016787">
    <property type="term" value="F:hydrolase activity"/>
    <property type="evidence" value="ECO:0007669"/>
    <property type="project" value="UniProtKB-KW"/>
</dbReference>
<proteinExistence type="inferred from homology"/>
<keyword evidence="2" id="KW-1277">Toxin-antitoxin system</keyword>
<organism evidence="7">
    <name type="scientific">termite gut metagenome</name>
    <dbReference type="NCBI Taxonomy" id="433724"/>
    <lineage>
        <taxon>unclassified sequences</taxon>
        <taxon>metagenomes</taxon>
        <taxon>organismal metagenomes</taxon>
    </lineage>
</organism>
<dbReference type="EMBL" id="SNRY01005887">
    <property type="protein sequence ID" value="KAA6313871.1"/>
    <property type="molecule type" value="Genomic_DNA"/>
</dbReference>
<dbReference type="InterPro" id="IPR009614">
    <property type="entry name" value="YoeB_toxin"/>
</dbReference>
<evidence type="ECO:0000256" key="6">
    <source>
        <dbReference type="ARBA" id="ARBA00030388"/>
    </source>
</evidence>
<dbReference type="PANTHER" id="PTHR38039">
    <property type="entry name" value="TOXIN YOEB"/>
    <property type="match status" value="1"/>
</dbReference>
<evidence type="ECO:0000256" key="5">
    <source>
        <dbReference type="ARBA" id="ARBA00022801"/>
    </source>
</evidence>
<dbReference type="Gene3D" id="3.30.2310.20">
    <property type="entry name" value="RelE-like"/>
    <property type="match status" value="1"/>
</dbReference>
<dbReference type="PANTHER" id="PTHR38039:SF1">
    <property type="entry name" value="TOXIN YOEB"/>
    <property type="match status" value="1"/>
</dbReference>
<protein>
    <recommendedName>
        <fullName evidence="6">Putative mRNA interferase YoeB</fullName>
    </recommendedName>
</protein>
<evidence type="ECO:0000313" key="7">
    <source>
        <dbReference type="EMBL" id="KAA6313871.1"/>
    </source>
</evidence>
<dbReference type="NCBIfam" id="TIGR02116">
    <property type="entry name" value="toxin_Txe_YoeB"/>
    <property type="match status" value="1"/>
</dbReference>
<sequence length="92" mass="10914">MIHKVFLADEANKQLLTYKKSGAKKDILKIYEFLEELRIHPTTGTGKVEQLKSNYKGYWSRRVNKQYRILHTIDEERFIVEVASVRSHYGEK</sequence>